<dbReference type="InterPro" id="IPR011333">
    <property type="entry name" value="SKP1/BTB/POZ_sf"/>
</dbReference>
<gene>
    <name evidence="1" type="ORF">H0H81_004234</name>
</gene>
<reference evidence="1" key="1">
    <citation type="submission" date="2021-02" db="EMBL/GenBank/DDBJ databases">
        <authorList>
            <person name="Nieuwenhuis M."/>
            <person name="Van De Peppel L.J.J."/>
        </authorList>
    </citation>
    <scope>NUCLEOTIDE SEQUENCE</scope>
    <source>
        <strain evidence="1">D49</strain>
    </source>
</reference>
<evidence type="ECO:0000313" key="2">
    <source>
        <dbReference type="Proteomes" id="UP000717328"/>
    </source>
</evidence>
<organism evidence="1 2">
    <name type="scientific">Sphagnurus paluster</name>
    <dbReference type="NCBI Taxonomy" id="117069"/>
    <lineage>
        <taxon>Eukaryota</taxon>
        <taxon>Fungi</taxon>
        <taxon>Dikarya</taxon>
        <taxon>Basidiomycota</taxon>
        <taxon>Agaricomycotina</taxon>
        <taxon>Agaricomycetes</taxon>
        <taxon>Agaricomycetidae</taxon>
        <taxon>Agaricales</taxon>
        <taxon>Tricholomatineae</taxon>
        <taxon>Lyophyllaceae</taxon>
        <taxon>Sphagnurus</taxon>
    </lineage>
</organism>
<keyword evidence="2" id="KW-1185">Reference proteome</keyword>
<protein>
    <recommendedName>
        <fullName evidence="3">BTB domain-containing protein</fullName>
    </recommendedName>
</protein>
<accession>A0A9P7FYR6</accession>
<comment type="caution">
    <text evidence="1">The sequence shown here is derived from an EMBL/GenBank/DDBJ whole genome shotgun (WGS) entry which is preliminary data.</text>
</comment>
<name>A0A9P7FYR6_9AGAR</name>
<dbReference type="SUPFAM" id="SSF54695">
    <property type="entry name" value="POZ domain"/>
    <property type="match status" value="1"/>
</dbReference>
<dbReference type="AlphaFoldDB" id="A0A9P7FYR6"/>
<sequence length="198" mass="21294">MEANTTTTALSSTPSCLPGTFNPSPAVKLPAKAQAASNPDMAGTGIRSALFNAHDADITFRSADKIFFKIHSQNLKTNTGGFSAYISSGTSGDAIAELKESSATLETIFQFIYPARHPSLEKTDFATLKVLAEAAEKYQVFAAMNFCYIRMKSDIITSGFKYSIGRTASIIPHRPHIVLAPTPRVPATAAKKASMEWL</sequence>
<evidence type="ECO:0008006" key="3">
    <source>
        <dbReference type="Google" id="ProtNLM"/>
    </source>
</evidence>
<proteinExistence type="predicted"/>
<dbReference type="EMBL" id="JABCKI010005822">
    <property type="protein sequence ID" value="KAG5637537.1"/>
    <property type="molecule type" value="Genomic_DNA"/>
</dbReference>
<reference evidence="1" key="2">
    <citation type="submission" date="2021-10" db="EMBL/GenBank/DDBJ databases">
        <title>Phylogenomics reveals ancestral predisposition of the termite-cultivated fungus Termitomyces towards a domesticated lifestyle.</title>
        <authorList>
            <person name="Auxier B."/>
            <person name="Grum-Grzhimaylo A."/>
            <person name="Cardenas M.E."/>
            <person name="Lodge J.D."/>
            <person name="Laessoe T."/>
            <person name="Pedersen O."/>
            <person name="Smith M.E."/>
            <person name="Kuyper T.W."/>
            <person name="Franco-Molano E.A."/>
            <person name="Baroni T.J."/>
            <person name="Aanen D.K."/>
        </authorList>
    </citation>
    <scope>NUCLEOTIDE SEQUENCE</scope>
    <source>
        <strain evidence="1">D49</strain>
    </source>
</reference>
<dbReference type="OrthoDB" id="3184970at2759"/>
<dbReference type="Proteomes" id="UP000717328">
    <property type="component" value="Unassembled WGS sequence"/>
</dbReference>
<evidence type="ECO:0000313" key="1">
    <source>
        <dbReference type="EMBL" id="KAG5637537.1"/>
    </source>
</evidence>
<dbReference type="Gene3D" id="3.30.710.10">
    <property type="entry name" value="Potassium Channel Kv1.1, Chain A"/>
    <property type="match status" value="1"/>
</dbReference>